<dbReference type="PANTHER" id="PTHR46560:SF5">
    <property type="entry name" value="CYPHER, ISOFORM B"/>
    <property type="match status" value="1"/>
</dbReference>
<dbReference type="PROSITE" id="PS51034">
    <property type="entry name" value="ZP_2"/>
    <property type="match status" value="1"/>
</dbReference>
<evidence type="ECO:0000313" key="3">
    <source>
        <dbReference type="Proteomes" id="UP000678499"/>
    </source>
</evidence>
<dbReference type="EMBL" id="OA884236">
    <property type="protein sequence ID" value="CAD7280487.1"/>
    <property type="molecule type" value="Genomic_DNA"/>
</dbReference>
<dbReference type="InterPro" id="IPR042235">
    <property type="entry name" value="ZP-C_dom"/>
</dbReference>
<feature type="non-terminal residue" evidence="2">
    <location>
        <position position="1"/>
    </location>
</feature>
<dbReference type="Proteomes" id="UP000678499">
    <property type="component" value="Unassembled WGS sequence"/>
</dbReference>
<feature type="non-terminal residue" evidence="2">
    <location>
        <position position="585"/>
    </location>
</feature>
<dbReference type="AlphaFoldDB" id="A0A7R9GH79"/>
<accession>A0A7R9GH79</accession>
<feature type="domain" description="ZP" evidence="1">
    <location>
        <begin position="1"/>
        <end position="224"/>
    </location>
</feature>
<name>A0A7R9GH79_9CRUS</name>
<sequence>PGSNPKDTVLVAITSSCTRRLAVFGYSLALVLLYKAHLKHRVTCPGEKYAKEVKFSYTITDPMPAYISGAESSAAVFDVDVRNGISPDSPRLKGEIIIGTPLTLVLKMKAVHAYFLDLKVLSCWATFGEPTESFKAKRKNWDFSKMSPYPLELVQNGCSVRPNVFGNFHKVPSKPSDRELTYYALLRAFRFVDSDTVVTKCKVVLCYGHCPGNHKPCEKTMVEHNYLRGPSDAPEQKPTGTEEVLVLKESHKTRSERDKLQVPHSAAVAFNPHNEAAPNLPLLIPGHPGGAAEERPKRGTAILEAGLINIVDRGKLGKADGYYASNELGTTLLQSGDAIFWAKCYPRDTVAVTLNDPTGFTGAVTIHSPQSFRFPGSLGCGATKQTFLNAFDGLVLWKADCGHRAQSPYTHHKASVSRVPWVAGPRSRHSSTPSTGWCSGKLTVDTGQAQKVSNANGQDITDAILDCRKTSRYIVMLAKLSLQTRVLQHGFLQQSEKPLIQAINLVRVQTFQCTDPTHHCTQLVHFPQPTSQLHPDGLFKLERTSACCRNDLRAYAGSRITLTPFGERSQHRFELRRLKSKEYNF</sequence>
<dbReference type="OrthoDB" id="10068552at2759"/>
<evidence type="ECO:0000259" key="1">
    <source>
        <dbReference type="PROSITE" id="PS51034"/>
    </source>
</evidence>
<protein>
    <recommendedName>
        <fullName evidence="1">ZP domain-containing protein</fullName>
    </recommendedName>
</protein>
<dbReference type="Gene3D" id="2.60.40.4100">
    <property type="entry name" value="Zona pellucida, ZP-C domain"/>
    <property type="match status" value="1"/>
</dbReference>
<dbReference type="PANTHER" id="PTHR46560">
    <property type="entry name" value="CYPHER, ISOFORM B"/>
    <property type="match status" value="1"/>
</dbReference>
<organism evidence="2">
    <name type="scientific">Notodromas monacha</name>
    <dbReference type="NCBI Taxonomy" id="399045"/>
    <lineage>
        <taxon>Eukaryota</taxon>
        <taxon>Metazoa</taxon>
        <taxon>Ecdysozoa</taxon>
        <taxon>Arthropoda</taxon>
        <taxon>Crustacea</taxon>
        <taxon>Oligostraca</taxon>
        <taxon>Ostracoda</taxon>
        <taxon>Podocopa</taxon>
        <taxon>Podocopida</taxon>
        <taxon>Cypridocopina</taxon>
        <taxon>Cypridoidea</taxon>
        <taxon>Cyprididae</taxon>
        <taxon>Notodromas</taxon>
    </lineage>
</organism>
<dbReference type="EMBL" id="CAJPEX010002199">
    <property type="protein sequence ID" value="CAG0920639.1"/>
    <property type="molecule type" value="Genomic_DNA"/>
</dbReference>
<dbReference type="InterPro" id="IPR001507">
    <property type="entry name" value="ZP_dom"/>
</dbReference>
<proteinExistence type="predicted"/>
<reference evidence="2" key="1">
    <citation type="submission" date="2020-11" db="EMBL/GenBank/DDBJ databases">
        <authorList>
            <person name="Tran Van P."/>
        </authorList>
    </citation>
    <scope>NUCLEOTIDE SEQUENCE</scope>
</reference>
<gene>
    <name evidence="2" type="ORF">NMOB1V02_LOCUS8146</name>
</gene>
<keyword evidence="3" id="KW-1185">Reference proteome</keyword>
<evidence type="ECO:0000313" key="2">
    <source>
        <dbReference type="EMBL" id="CAD7280487.1"/>
    </source>
</evidence>